<dbReference type="EMBL" id="LGUB01000055">
    <property type="protein sequence ID" value="KRH94584.1"/>
    <property type="molecule type" value="Genomic_DNA"/>
</dbReference>
<gene>
    <name evidence="1" type="ORF">M153_20400013279</name>
</gene>
<dbReference type="VEuPathDB" id="MicrosporidiaDB:M153_20400013279"/>
<proteinExistence type="predicted"/>
<organism evidence="1 2">
    <name type="scientific">Pseudoloma neurophilia</name>
    <dbReference type="NCBI Taxonomy" id="146866"/>
    <lineage>
        <taxon>Eukaryota</taxon>
        <taxon>Fungi</taxon>
        <taxon>Fungi incertae sedis</taxon>
        <taxon>Microsporidia</taxon>
        <taxon>Pseudoloma</taxon>
    </lineage>
</organism>
<sequence>MQQPCSMLPLVTEMASTTNLNIKSYNGTDSEDIILWLKEMTMCQQIFGWDELTEKRMIIVHLKGDARAWMAEFLNEKDYEISTQVLKTELQRDFYQRAGQMSHCQASSMHGHQKIEKNLKPFYESLQSLHQKE</sequence>
<accession>A0A0R0LZQ9</accession>
<evidence type="ECO:0008006" key="3">
    <source>
        <dbReference type="Google" id="ProtNLM"/>
    </source>
</evidence>
<comment type="caution">
    <text evidence="1">The sequence shown here is derived from an EMBL/GenBank/DDBJ whole genome shotgun (WGS) entry which is preliminary data.</text>
</comment>
<keyword evidence="2" id="KW-1185">Reference proteome</keyword>
<protein>
    <recommendedName>
        <fullName evidence="3">Transposable element</fullName>
    </recommendedName>
</protein>
<name>A0A0R0LZQ9_9MICR</name>
<reference evidence="1 2" key="1">
    <citation type="submission" date="2015-07" db="EMBL/GenBank/DDBJ databases">
        <title>The genome of Pseudoloma neurophilia, a relevant intracellular parasite of the zebrafish.</title>
        <authorList>
            <person name="Ndikumana S."/>
            <person name="Pelin A."/>
            <person name="Sanders J."/>
            <person name="Corradi N."/>
        </authorList>
    </citation>
    <scope>NUCLEOTIDE SEQUENCE [LARGE SCALE GENOMIC DNA]</scope>
    <source>
        <strain evidence="1 2">MK1</strain>
    </source>
</reference>
<dbReference type="AlphaFoldDB" id="A0A0R0LZQ9"/>
<evidence type="ECO:0000313" key="1">
    <source>
        <dbReference type="EMBL" id="KRH94584.1"/>
    </source>
</evidence>
<evidence type="ECO:0000313" key="2">
    <source>
        <dbReference type="Proteomes" id="UP000051530"/>
    </source>
</evidence>
<dbReference type="Proteomes" id="UP000051530">
    <property type="component" value="Unassembled WGS sequence"/>
</dbReference>